<gene>
    <name evidence="2" type="ordered locus">Mlg_0250</name>
</gene>
<dbReference type="RefSeq" id="WP_011628001.1">
    <property type="nucleotide sequence ID" value="NC_008340.1"/>
</dbReference>
<name>Q0AC32_ALKEH</name>
<dbReference type="Proteomes" id="UP000001962">
    <property type="component" value="Chromosome"/>
</dbReference>
<dbReference type="Pfam" id="PF18765">
    <property type="entry name" value="Polbeta"/>
    <property type="match status" value="1"/>
</dbReference>
<evidence type="ECO:0000313" key="2">
    <source>
        <dbReference type="EMBL" id="ABI55605.1"/>
    </source>
</evidence>
<dbReference type="PANTHER" id="PTHR43852:SF3">
    <property type="entry name" value="NUCLEOTIDYLTRANSFERASE"/>
    <property type="match status" value="1"/>
</dbReference>
<dbReference type="HOGENOM" id="CLU_130257_1_4_6"/>
<dbReference type="PANTHER" id="PTHR43852">
    <property type="entry name" value="NUCLEOTIDYLTRANSFERASE"/>
    <property type="match status" value="1"/>
</dbReference>
<keyword evidence="3" id="KW-1185">Reference proteome</keyword>
<evidence type="ECO:0000313" key="3">
    <source>
        <dbReference type="Proteomes" id="UP000001962"/>
    </source>
</evidence>
<accession>Q0AC32</accession>
<dbReference type="SUPFAM" id="SSF81301">
    <property type="entry name" value="Nucleotidyltransferase"/>
    <property type="match status" value="1"/>
</dbReference>
<dbReference type="eggNOG" id="COG1669">
    <property type="taxonomic scope" value="Bacteria"/>
</dbReference>
<dbReference type="AlphaFoldDB" id="Q0AC32"/>
<organism evidence="2 3">
    <name type="scientific">Alkalilimnicola ehrlichii (strain ATCC BAA-1101 / DSM 17681 / MLHE-1)</name>
    <dbReference type="NCBI Taxonomy" id="187272"/>
    <lineage>
        <taxon>Bacteria</taxon>
        <taxon>Pseudomonadati</taxon>
        <taxon>Pseudomonadota</taxon>
        <taxon>Gammaproteobacteria</taxon>
        <taxon>Chromatiales</taxon>
        <taxon>Ectothiorhodospiraceae</taxon>
        <taxon>Alkalilimnicola</taxon>
    </lineage>
</organism>
<dbReference type="InterPro" id="IPR052930">
    <property type="entry name" value="TA_antitoxin_MntA"/>
</dbReference>
<dbReference type="EMBL" id="CP000453">
    <property type="protein sequence ID" value="ABI55605.1"/>
    <property type="molecule type" value="Genomic_DNA"/>
</dbReference>
<dbReference type="NCBIfam" id="NF047752">
    <property type="entry name" value="MntA_antitoxin"/>
    <property type="match status" value="1"/>
</dbReference>
<dbReference type="InterPro" id="IPR043519">
    <property type="entry name" value="NT_sf"/>
</dbReference>
<dbReference type="Gene3D" id="3.30.460.10">
    <property type="entry name" value="Beta Polymerase, domain 2"/>
    <property type="match status" value="1"/>
</dbReference>
<dbReference type="OrthoDB" id="9809323at2"/>
<feature type="domain" description="Polymerase beta nucleotidyltransferase" evidence="1">
    <location>
        <begin position="13"/>
        <end position="105"/>
    </location>
</feature>
<dbReference type="KEGG" id="aeh:Mlg_0250"/>
<dbReference type="InterPro" id="IPR041633">
    <property type="entry name" value="Polbeta"/>
</dbReference>
<dbReference type="CDD" id="cd05403">
    <property type="entry name" value="NT_KNTase_like"/>
    <property type="match status" value="1"/>
</dbReference>
<evidence type="ECO:0000259" key="1">
    <source>
        <dbReference type="Pfam" id="PF18765"/>
    </source>
</evidence>
<sequence>MELPTHDPHGLANQLTPLLTDEPAVIYAYLFGSVARGDAGPRSDVDIAVLTPDEIEPGLLKPLTRLKLNLEDALGRRVDLVHLNQVPPDLVHRVLRDGLLLIDKAPNRRVAFEVQSRNEYWDLLPILNEYRGARGNS</sequence>
<reference evidence="3" key="1">
    <citation type="submission" date="2006-08" db="EMBL/GenBank/DDBJ databases">
        <title>Complete sequence of Alkalilimnicola ehrilichei MLHE-1.</title>
        <authorList>
            <person name="Copeland A."/>
            <person name="Lucas S."/>
            <person name="Lapidus A."/>
            <person name="Barry K."/>
            <person name="Detter J.C."/>
            <person name="Glavina del Rio T."/>
            <person name="Hammon N."/>
            <person name="Israni S."/>
            <person name="Dalin E."/>
            <person name="Tice H."/>
            <person name="Pitluck S."/>
            <person name="Sims D."/>
            <person name="Brettin T."/>
            <person name="Bruce D."/>
            <person name="Han C."/>
            <person name="Tapia R."/>
            <person name="Gilna P."/>
            <person name="Schmutz J."/>
            <person name="Larimer F."/>
            <person name="Land M."/>
            <person name="Hauser L."/>
            <person name="Kyrpides N."/>
            <person name="Mikhailova N."/>
            <person name="Oremland R.S."/>
            <person name="Hoeft S.E."/>
            <person name="Switzer-Blum J."/>
            <person name="Kulp T."/>
            <person name="King G."/>
            <person name="Tabita R."/>
            <person name="Witte B."/>
            <person name="Santini J.M."/>
            <person name="Basu P."/>
            <person name="Hollibaugh J.T."/>
            <person name="Xie G."/>
            <person name="Stolz J.F."/>
            <person name="Richardson P."/>
        </authorList>
    </citation>
    <scope>NUCLEOTIDE SEQUENCE [LARGE SCALE GENOMIC DNA]</scope>
    <source>
        <strain evidence="3">ATCC BAA-1101 / DSM 17681 / MLHE-1</strain>
    </source>
</reference>
<proteinExistence type="predicted"/>
<protein>
    <submittedName>
        <fullName evidence="2">DNA polymerase, beta domain protein region</fullName>
    </submittedName>
</protein>